<dbReference type="AlphaFoldDB" id="A0A7S1F1U1"/>
<feature type="binding site" evidence="4">
    <location>
        <position position="508"/>
    </location>
    <ligand>
        <name>S-adenosyl-L-methionine</name>
        <dbReference type="ChEBI" id="CHEBI:59789"/>
    </ligand>
</feature>
<organism evidence="7">
    <name type="scientific">Noctiluca scintillans</name>
    <name type="common">Sea sparkle</name>
    <name type="synonym">Red tide dinoflagellate</name>
    <dbReference type="NCBI Taxonomy" id="2966"/>
    <lineage>
        <taxon>Eukaryota</taxon>
        <taxon>Sar</taxon>
        <taxon>Alveolata</taxon>
        <taxon>Dinophyceae</taxon>
        <taxon>Noctilucales</taxon>
        <taxon>Noctilucaceae</taxon>
        <taxon>Noctiluca</taxon>
    </lineage>
</organism>
<feature type="active site" evidence="5">
    <location>
        <position position="536"/>
    </location>
</feature>
<feature type="compositionally biased region" description="Acidic residues" evidence="6">
    <location>
        <begin position="22"/>
        <end position="34"/>
    </location>
</feature>
<dbReference type="InterPro" id="IPR029063">
    <property type="entry name" value="SAM-dependent_MTases_sf"/>
</dbReference>
<dbReference type="CDD" id="cd02440">
    <property type="entry name" value="AdoMet_MTases"/>
    <property type="match status" value="1"/>
</dbReference>
<keyword evidence="3 4" id="KW-0949">S-adenosyl-L-methionine</keyword>
<dbReference type="InterPro" id="IPR030390">
    <property type="entry name" value="MeTrfase_TrmA_AS"/>
</dbReference>
<evidence type="ECO:0000256" key="4">
    <source>
        <dbReference type="PROSITE-ProRule" id="PRU01024"/>
    </source>
</evidence>
<evidence type="ECO:0000256" key="6">
    <source>
        <dbReference type="SAM" id="MobiDB-lite"/>
    </source>
</evidence>
<dbReference type="PROSITE" id="PS01230">
    <property type="entry name" value="TRMA_1"/>
    <property type="match status" value="1"/>
</dbReference>
<feature type="region of interest" description="Disordered" evidence="6">
    <location>
        <begin position="590"/>
        <end position="610"/>
    </location>
</feature>
<dbReference type="GO" id="GO:0032259">
    <property type="term" value="P:methylation"/>
    <property type="evidence" value="ECO:0007669"/>
    <property type="project" value="UniProtKB-KW"/>
</dbReference>
<dbReference type="InterPro" id="IPR010280">
    <property type="entry name" value="U5_MeTrfase_fam"/>
</dbReference>
<keyword evidence="1 4" id="KW-0489">Methyltransferase</keyword>
<dbReference type="PANTHER" id="PTHR45904">
    <property type="entry name" value="TRNA (URACIL-5-)-METHYLTRANSFERASE"/>
    <property type="match status" value="1"/>
</dbReference>
<name>A0A7S1F1U1_NOCSC</name>
<feature type="binding site" evidence="4">
    <location>
        <position position="459"/>
    </location>
    <ligand>
        <name>S-adenosyl-L-methionine</name>
        <dbReference type="ChEBI" id="CHEBI:59789"/>
    </ligand>
</feature>
<comment type="similarity">
    <text evidence="4">Belongs to the class I-like SAM-binding methyltransferase superfamily. RNA M5U methyltransferase family.</text>
</comment>
<evidence type="ECO:0000256" key="1">
    <source>
        <dbReference type="ARBA" id="ARBA00022603"/>
    </source>
</evidence>
<gene>
    <name evidence="7" type="ORF">NSCI0253_LOCUS13587</name>
</gene>
<dbReference type="SUPFAM" id="SSF53335">
    <property type="entry name" value="S-adenosyl-L-methionine-dependent methyltransferases"/>
    <property type="match status" value="1"/>
</dbReference>
<dbReference type="InterPro" id="IPR045850">
    <property type="entry name" value="TRM2_met"/>
</dbReference>
<dbReference type="Gene3D" id="3.40.50.150">
    <property type="entry name" value="Vaccinia Virus protein VP39"/>
    <property type="match status" value="1"/>
</dbReference>
<protein>
    <submittedName>
        <fullName evidence="7">Uncharacterized protein</fullName>
    </submittedName>
</protein>
<comment type="caution">
    <text evidence="4">Lacks conserved residue(s) required for the propagation of feature annotation.</text>
</comment>
<dbReference type="Gene3D" id="2.40.50.1070">
    <property type="match status" value="1"/>
</dbReference>
<evidence type="ECO:0000256" key="2">
    <source>
        <dbReference type="ARBA" id="ARBA00022679"/>
    </source>
</evidence>
<keyword evidence="2 4" id="KW-0808">Transferase</keyword>
<dbReference type="GO" id="GO:0006396">
    <property type="term" value="P:RNA processing"/>
    <property type="evidence" value="ECO:0007669"/>
    <property type="project" value="InterPro"/>
</dbReference>
<evidence type="ECO:0000313" key="7">
    <source>
        <dbReference type="EMBL" id="CAD8839239.1"/>
    </source>
</evidence>
<dbReference type="PROSITE" id="PS51687">
    <property type="entry name" value="SAM_MT_RNA_M5U"/>
    <property type="match status" value="1"/>
</dbReference>
<feature type="active site" description="Nucleophile" evidence="4">
    <location>
        <position position="536"/>
    </location>
</feature>
<proteinExistence type="inferred from homology"/>
<reference evidence="7" key="1">
    <citation type="submission" date="2021-01" db="EMBL/GenBank/DDBJ databases">
        <authorList>
            <person name="Corre E."/>
            <person name="Pelletier E."/>
            <person name="Niang G."/>
            <person name="Scheremetjew M."/>
            <person name="Finn R."/>
            <person name="Kale V."/>
            <person name="Holt S."/>
            <person name="Cochrane G."/>
            <person name="Meng A."/>
            <person name="Brown T."/>
            <person name="Cohen L."/>
        </authorList>
    </citation>
    <scope>NUCLEOTIDE SEQUENCE</scope>
</reference>
<evidence type="ECO:0000256" key="5">
    <source>
        <dbReference type="PROSITE-ProRule" id="PRU10015"/>
    </source>
</evidence>
<feature type="binding site" evidence="4">
    <location>
        <position position="410"/>
    </location>
    <ligand>
        <name>S-adenosyl-L-methionine</name>
        <dbReference type="ChEBI" id="CHEBI:59789"/>
    </ligand>
</feature>
<dbReference type="PANTHER" id="PTHR45904:SF2">
    <property type="entry name" value="TRNA (URACIL-5-)-METHYLTRANSFERASE HOMOLOG A"/>
    <property type="match status" value="1"/>
</dbReference>
<dbReference type="GO" id="GO:0003723">
    <property type="term" value="F:RNA binding"/>
    <property type="evidence" value="ECO:0007669"/>
    <property type="project" value="TreeGrafter"/>
</dbReference>
<feature type="region of interest" description="Disordered" evidence="6">
    <location>
        <begin position="1"/>
        <end position="36"/>
    </location>
</feature>
<sequence>MAEAALPDSSGRVDVSEREPVEEPEPVPDGDVQEPEPIPASCAVRLHMACPSFAGCAVTAVQRWVRQSTEVRVTEVFKHTKWPRVFVTVKGEEDAVRFEKDMQGALWRETAVTMDRDTKTRTEGEGRPPKRRKLADDFEDGCPPSLKDLIIMAKKEGGPQTVVQKTAPLMRWSYDIQLQMKNSYVKTAVRTFTKNVRSRTTNDDLSEPFWTKTEYMKQSKFPFSCGCHMDPPIGTSAENQKGYRNKCEFTISRNRDGAVECGFVLGIQSDGSEIVDSVVDCSIVPGAMKDLCAVMKTLVEASPFALFDRRRGHRTGVWRNVMARLSPTGEMLVLVQVASLSEEEQRQFTKSLVDGLAEHLNIVSIYLQINDTPTDAARPDAPLFHVHGSPALAMPLLGLTFQVGPGSFFQTNSATCVELYSKALEWLRPAGSVVLDVCCGVGTIGLCAAKHCKRVIGLELVPEAVESAIKNAELNGIRNASFYAGRAEDSLPRILQELGDEEVCAVVDPPRAGLHKTVLEALRGFTRLRRLVYVSCNPDSLVEDVVRLCVPRQEQDMDAFVPVRAVAVDMFPHTLHCEMVLLLERAGDVQPQQQGNDASEPVESTVQQDG</sequence>
<evidence type="ECO:0000256" key="3">
    <source>
        <dbReference type="ARBA" id="ARBA00022691"/>
    </source>
</evidence>
<dbReference type="GO" id="GO:0008173">
    <property type="term" value="F:RNA methyltransferase activity"/>
    <property type="evidence" value="ECO:0007669"/>
    <property type="project" value="InterPro"/>
</dbReference>
<dbReference type="Pfam" id="PF05958">
    <property type="entry name" value="tRNA_U5-meth_tr"/>
    <property type="match status" value="1"/>
</dbReference>
<dbReference type="EMBL" id="HBFQ01019400">
    <property type="protein sequence ID" value="CAD8839239.1"/>
    <property type="molecule type" value="Transcribed_RNA"/>
</dbReference>
<accession>A0A7S1F1U1</accession>